<dbReference type="InterPro" id="IPR016024">
    <property type="entry name" value="ARM-type_fold"/>
</dbReference>
<dbReference type="SUPFAM" id="SSF48371">
    <property type="entry name" value="ARM repeat"/>
    <property type="match status" value="1"/>
</dbReference>
<dbReference type="RefSeq" id="XP_028535946.1">
    <property type="nucleotide sequence ID" value="XM_028678840.1"/>
</dbReference>
<dbReference type="SMART" id="SM00028">
    <property type="entry name" value="TPR"/>
    <property type="match status" value="2"/>
</dbReference>
<organism evidence="3 4">
    <name type="scientific">Plasmodium relictum</name>
    <dbReference type="NCBI Taxonomy" id="85471"/>
    <lineage>
        <taxon>Eukaryota</taxon>
        <taxon>Sar</taxon>
        <taxon>Alveolata</taxon>
        <taxon>Apicomplexa</taxon>
        <taxon>Aconoidasida</taxon>
        <taxon>Haemosporida</taxon>
        <taxon>Plasmodiidae</taxon>
        <taxon>Plasmodium</taxon>
        <taxon>Plasmodium (Haemamoeba)</taxon>
    </lineage>
</organism>
<dbReference type="AlphaFoldDB" id="A0A1J1HDD5"/>
<gene>
    <name evidence="3" type="ORF">PRELSG_1330800</name>
</gene>
<dbReference type="OrthoDB" id="433738at2759"/>
<dbReference type="VEuPathDB" id="PlasmoDB:PRELSG_1330800"/>
<evidence type="ECO:0000313" key="4">
    <source>
        <dbReference type="Proteomes" id="UP000220158"/>
    </source>
</evidence>
<proteinExistence type="predicted"/>
<sequence length="1170" mass="138585">MQEHIKNINTKKVEESKNEGNELFKNKKYKEALNIYLDITSYICSGLHDSSEIAKVVKFFKEEYSKEINNSKEENENENNWISNLHNIKNNLVKVCHNISLCYYFLENFEKSIEYCFYINEMEKNHFKSYHTLGLCFEKLKDYKKSLNYFERCKVLLLKEKLNENSKKEIDKINEKLKYILNIIDKNKNSETTTMDYIKKTITDENNNEEEKIKMLHCIYNQKLYIILKEGVFKFLFDVINKNNSVQIEKMCLYAIYKIISKMEIESIKIEKDKDENCKNRKICINKLDNLTFQFYYDIDFIRILISFNESFDENWINNYIKNKTKKLESLKFTKDEFIYKSTVDMLVYMINIIKYIYVINNENILKIINSYYLNNDNHELSNNGINSVIFLCNKKKNLTLSNDKKRRTIFLEKLEKNSVDIKNSIIEFHFCDSYKYPVCVNTEIKKIIQNSISMYENFSNDVEYCLILLLTLLNDKNRPSEKDTEMNNLIYESIDLYFDIKEISLEWCVCVKCLFLVDKDIVLNYLIGKTEYMFQILNFINNSIGRKPKYQLSLYIDVLLLLLNIPELRFMLNNYIDLYINILKTLNYDENFLKLLVGSFKLYMHNKDFKEEVIKNIDLFFYSKEMLKKFLLNYDKEITGIYTNHSGEAENNYLTKREYSDLTGISKILNENNYQICLEKKIEEDTLTKDKNLDKNSVIKKKEKEKGKKNCELVYKNQKNDNIGYERMLKDIIEMLFYLSLHIEFKKQLLEEKNNYILFALIRIGDHINKKKLDNTYKYIYCNTINNLILTRSDEKMRRREINKANLSNFDSEQIEALEQFYDKLPNAARPKTDPLYDYGDDETSNKLITLLLYNEKYQNNTTEKGCLALPKVTYKNGTIINTIYNFINSNFFTVNIAESVCDIISKFVRDTNNIGIVLVNNGLKALMLASKHITNKKSCIYALSEIFIYTNPKLIHFYEAYDSLPLLIDQLNQDDELLVFKILMAITNILTIDENIAIKAIQLNLWNKCFDILSSENDCLRSASLECICNLCAQSYVHQYVYDKYQKLAKGNEENQEINFVDIQIIYSFTLEFENYKAVFAATGALGMLSSDLRLPFYLIRTKSFNHIFSSFQKTNNQGILLRILTFFNNIILSENIPDDIVRKIRENVNKKEGLDEENKQIANFILQ</sequence>
<dbReference type="InterPro" id="IPR019734">
    <property type="entry name" value="TPR_rpt"/>
</dbReference>
<dbReference type="SUPFAM" id="SSF48452">
    <property type="entry name" value="TPR-like"/>
    <property type="match status" value="1"/>
</dbReference>
<dbReference type="InterPro" id="IPR011989">
    <property type="entry name" value="ARM-like"/>
</dbReference>
<keyword evidence="4" id="KW-1185">Reference proteome</keyword>
<dbReference type="Gene3D" id="1.25.40.10">
    <property type="entry name" value="Tetratricopeptide repeat domain"/>
    <property type="match status" value="1"/>
</dbReference>
<dbReference type="GO" id="GO:0005737">
    <property type="term" value="C:cytoplasm"/>
    <property type="evidence" value="ECO:0007669"/>
    <property type="project" value="UniProtKB-SubCell"/>
</dbReference>
<dbReference type="KEGG" id="prel:PRELSG_1330800"/>
<dbReference type="InterPro" id="IPR011990">
    <property type="entry name" value="TPR-like_helical_dom_sf"/>
</dbReference>
<accession>A0A1J1HDD5</accession>
<dbReference type="GO" id="GO:0051879">
    <property type="term" value="F:Hsp90 protein binding"/>
    <property type="evidence" value="ECO:0007669"/>
    <property type="project" value="TreeGrafter"/>
</dbReference>
<dbReference type="Pfam" id="PF13181">
    <property type="entry name" value="TPR_8"/>
    <property type="match status" value="1"/>
</dbReference>
<dbReference type="PANTHER" id="PTHR45994">
    <property type="entry name" value="FI21225P1"/>
    <property type="match status" value="1"/>
</dbReference>
<dbReference type="Gene3D" id="1.25.10.10">
    <property type="entry name" value="Leucine-rich Repeat Variant"/>
    <property type="match status" value="1"/>
</dbReference>
<evidence type="ECO:0000256" key="2">
    <source>
        <dbReference type="ARBA" id="ARBA00022490"/>
    </source>
</evidence>
<dbReference type="Proteomes" id="UP000220158">
    <property type="component" value="Chromosome 13"/>
</dbReference>
<comment type="subcellular location">
    <subcellularLocation>
        <location evidence="1">Cytoplasm</location>
    </subcellularLocation>
</comment>
<protein>
    <submittedName>
        <fullName evidence="3">Tetratricopeptide repeat family protein, putative</fullName>
    </submittedName>
</protein>
<dbReference type="PANTHER" id="PTHR45994:SF1">
    <property type="entry name" value="FI21225P1"/>
    <property type="match status" value="1"/>
</dbReference>
<evidence type="ECO:0000256" key="1">
    <source>
        <dbReference type="ARBA" id="ARBA00004496"/>
    </source>
</evidence>
<name>A0A1J1HDD5_PLARL</name>
<keyword evidence="2" id="KW-0963">Cytoplasm</keyword>
<dbReference type="GeneID" id="39738241"/>
<dbReference type="EMBL" id="LN835308">
    <property type="protein sequence ID" value="CRH03940.1"/>
    <property type="molecule type" value="Genomic_DNA"/>
</dbReference>
<reference evidence="3 4" key="1">
    <citation type="submission" date="2015-04" db="EMBL/GenBank/DDBJ databases">
        <authorList>
            <consortium name="Pathogen Informatics"/>
        </authorList>
    </citation>
    <scope>NUCLEOTIDE SEQUENCE [LARGE SCALE GENOMIC DNA]</scope>
    <source>
        <strain evidence="3 4">SGS1</strain>
    </source>
</reference>
<evidence type="ECO:0000313" key="3">
    <source>
        <dbReference type="EMBL" id="CRH03940.1"/>
    </source>
</evidence>